<proteinExistence type="predicted"/>
<sequence>MVINCWQHRLRDGTNSVRTPRPNCQPALTPLKDFVSDCYPGGLKDTEKDFYLELPPVMSHFCHSVKVPANL</sequence>
<comment type="caution">
    <text evidence="1">The sequence shown here is derived from an EMBL/GenBank/DDBJ whole genome shotgun (WGS) entry which is preliminary data.</text>
</comment>
<protein>
    <submittedName>
        <fullName evidence="1">Uncharacterized protein</fullName>
    </submittedName>
</protein>
<reference evidence="1 2" key="1">
    <citation type="submission" date="2020-08" db="EMBL/GenBank/DDBJ databases">
        <title>Genomic Encyclopedia of Type Strains, Phase IV (KMG-V): Genome sequencing to study the core and pangenomes of soil and plant-associated prokaryotes.</title>
        <authorList>
            <person name="Whitman W."/>
        </authorList>
    </citation>
    <scope>NUCLEOTIDE SEQUENCE [LARGE SCALE GENOMIC DNA]</scope>
    <source>
        <strain evidence="1 2">JPY158</strain>
    </source>
</reference>
<dbReference type="AlphaFoldDB" id="A0A7W8V237"/>
<accession>A0A7W8V237</accession>
<evidence type="ECO:0000313" key="2">
    <source>
        <dbReference type="Proteomes" id="UP000592780"/>
    </source>
</evidence>
<evidence type="ECO:0000313" key="1">
    <source>
        <dbReference type="EMBL" id="MBB5429279.1"/>
    </source>
</evidence>
<name>A0A7W8V237_PARAM</name>
<dbReference type="Proteomes" id="UP000592780">
    <property type="component" value="Unassembled WGS sequence"/>
</dbReference>
<organism evidence="1 2">
    <name type="scientific">Paraburkholderia atlantica</name>
    <dbReference type="NCBI Taxonomy" id="2654982"/>
    <lineage>
        <taxon>Bacteria</taxon>
        <taxon>Pseudomonadati</taxon>
        <taxon>Pseudomonadota</taxon>
        <taxon>Betaproteobacteria</taxon>
        <taxon>Burkholderiales</taxon>
        <taxon>Burkholderiaceae</taxon>
        <taxon>Paraburkholderia</taxon>
    </lineage>
</organism>
<dbReference type="EMBL" id="JACHDD010000023">
    <property type="protein sequence ID" value="MBB5429279.1"/>
    <property type="molecule type" value="Genomic_DNA"/>
</dbReference>
<keyword evidence="2" id="KW-1185">Reference proteome</keyword>
<gene>
    <name evidence="1" type="ORF">HDG40_007476</name>
</gene>